<evidence type="ECO:0000313" key="1">
    <source>
        <dbReference type="Proteomes" id="UP000035642"/>
    </source>
</evidence>
<accession>A0A0K0CXG7</accession>
<dbReference type="WBParaSite" id="ACAC_0000226701-mRNA-1">
    <property type="protein sequence ID" value="ACAC_0000226701-mRNA-1"/>
    <property type="gene ID" value="ACAC_0000226701"/>
</dbReference>
<sequence>MAEGFWLFDGLEEEPYGLLPLVNLAGKGGPTSTKYVDRIGSYQWLLSDDTPTILVPGIPTESFFWPGGKLQQDCGVVVYDINHLKVPNGSLDAVIIAAKLLADKKRKPIDFGKYDFITDAVNLQKLFAFCQVRYRYGRVNNCSQISATVSLIISYKTLTRHIY</sequence>
<reference evidence="1" key="1">
    <citation type="submission" date="2012-09" db="EMBL/GenBank/DDBJ databases">
        <authorList>
            <person name="Martin A.A."/>
        </authorList>
    </citation>
    <scope>NUCLEOTIDE SEQUENCE</scope>
</reference>
<reference evidence="2" key="2">
    <citation type="submission" date="2017-02" db="UniProtKB">
        <authorList>
            <consortium name="WormBaseParasite"/>
        </authorList>
    </citation>
    <scope>IDENTIFICATION</scope>
</reference>
<keyword evidence="1" id="KW-1185">Reference proteome</keyword>
<proteinExistence type="predicted"/>
<evidence type="ECO:0000313" key="2">
    <source>
        <dbReference type="WBParaSite" id="ACAC_0000226701-mRNA-1"/>
    </source>
</evidence>
<dbReference type="PANTHER" id="PTHR35179:SF2">
    <property type="entry name" value="START DOMAIN-CONTAINING PROTEIN"/>
    <property type="match status" value="1"/>
</dbReference>
<dbReference type="STRING" id="6313.A0A0K0CXG7"/>
<dbReference type="AlphaFoldDB" id="A0A0K0CXG7"/>
<dbReference type="Proteomes" id="UP000035642">
    <property type="component" value="Unassembled WGS sequence"/>
</dbReference>
<dbReference type="PANTHER" id="PTHR35179">
    <property type="entry name" value="PROTEIN CBG02620"/>
    <property type="match status" value="1"/>
</dbReference>
<protein>
    <submittedName>
        <fullName evidence="2">Lipase</fullName>
    </submittedName>
</protein>
<organism evidence="1 2">
    <name type="scientific">Angiostrongylus cantonensis</name>
    <name type="common">Rat lungworm</name>
    <dbReference type="NCBI Taxonomy" id="6313"/>
    <lineage>
        <taxon>Eukaryota</taxon>
        <taxon>Metazoa</taxon>
        <taxon>Ecdysozoa</taxon>
        <taxon>Nematoda</taxon>
        <taxon>Chromadorea</taxon>
        <taxon>Rhabditida</taxon>
        <taxon>Rhabditina</taxon>
        <taxon>Rhabditomorpha</taxon>
        <taxon>Strongyloidea</taxon>
        <taxon>Metastrongylidae</taxon>
        <taxon>Angiostrongylus</taxon>
    </lineage>
</organism>
<name>A0A0K0CXG7_ANGCA</name>